<proteinExistence type="predicted"/>
<organism evidence="4">
    <name type="scientific">Rhodococcus hoagii (strain 103S)</name>
    <name type="common">Rhodococcus equi</name>
    <dbReference type="NCBI Taxonomy" id="685727"/>
    <lineage>
        <taxon>Bacteria</taxon>
        <taxon>Bacillati</taxon>
        <taxon>Actinomycetota</taxon>
        <taxon>Actinomycetes</taxon>
        <taxon>Mycobacteriales</taxon>
        <taxon>Nocardiaceae</taxon>
        <taxon>Prescottella</taxon>
    </lineage>
</organism>
<dbReference type="Proteomes" id="UP001154400">
    <property type="component" value="Chromosome"/>
</dbReference>
<dbReference type="PANTHER" id="PTHR43798">
    <property type="entry name" value="MONOACYLGLYCEROL LIPASE"/>
    <property type="match status" value="1"/>
</dbReference>
<evidence type="ECO:0000256" key="2">
    <source>
        <dbReference type="SAM" id="MobiDB-lite"/>
    </source>
</evidence>
<dbReference type="GO" id="GO:0016020">
    <property type="term" value="C:membrane"/>
    <property type="evidence" value="ECO:0007669"/>
    <property type="project" value="TreeGrafter"/>
</dbReference>
<evidence type="ECO:0000313" key="5">
    <source>
        <dbReference type="Proteomes" id="UP000006892"/>
    </source>
</evidence>
<protein>
    <submittedName>
        <fullName evidence="4">Alpha/beta hydrolase</fullName>
    </submittedName>
</protein>
<feature type="domain" description="AB hydrolase-1" evidence="3">
    <location>
        <begin position="53"/>
        <end position="293"/>
    </location>
</feature>
<dbReference type="InterPro" id="IPR029058">
    <property type="entry name" value="AB_hydrolase_fold"/>
</dbReference>
<dbReference type="EMBL" id="FN563149">
    <property type="protein sequence ID" value="CBH46585.1"/>
    <property type="molecule type" value="Genomic_DNA"/>
</dbReference>
<evidence type="ECO:0000259" key="3">
    <source>
        <dbReference type="Pfam" id="PF00561"/>
    </source>
</evidence>
<reference evidence="4" key="1">
    <citation type="journal article" date="2010" name="PLoS Genet.">
        <title>The genome of a pathogenic rhodococcus: cooptive virulence underpinned by key gene acquisitions.</title>
        <authorList>
            <person name="Letek M."/>
            <person name="Gonzalez P."/>
            <person name="Macarthur I."/>
            <person name="Rodriguez H."/>
            <person name="Freeman T.C."/>
            <person name="Valero-Rello A."/>
            <person name="Blanco M."/>
            <person name="Buckley T."/>
            <person name="Cherevach I."/>
            <person name="Fahey R."/>
            <person name="Hapeshi A."/>
            <person name="Holdstock J."/>
            <person name="Leadon D."/>
            <person name="Navas J."/>
            <person name="Ocampo A."/>
            <person name="Quail M.A."/>
            <person name="Sanders M."/>
            <person name="Scortti M.M."/>
            <person name="Prescott J.F."/>
            <person name="Fogarty U."/>
            <person name="Meijer W.G."/>
            <person name="Parkhill J."/>
            <person name="Bentley S.D."/>
            <person name="Vazquez-Boland J.A."/>
        </authorList>
    </citation>
    <scope>NUCLEOTIDE SEQUENCE [LARGE SCALE GENOMIC DNA]</scope>
    <source>
        <strain evidence="4 5">103S</strain>
    </source>
</reference>
<dbReference type="AlphaFoldDB" id="A0A3S5Y228"/>
<dbReference type="PRINTS" id="PR00111">
    <property type="entry name" value="ABHYDROLASE"/>
</dbReference>
<dbReference type="GO" id="GO:0016787">
    <property type="term" value="F:hydrolase activity"/>
    <property type="evidence" value="ECO:0007669"/>
    <property type="project" value="UniProtKB-KW"/>
</dbReference>
<dbReference type="KEGG" id="req:REQ_04540"/>
<dbReference type="InterPro" id="IPR050266">
    <property type="entry name" value="AB_hydrolase_sf"/>
</dbReference>
<evidence type="ECO:0000313" key="4">
    <source>
        <dbReference type="EMBL" id="CBH46585.1"/>
    </source>
</evidence>
<dbReference type="SUPFAM" id="SSF53474">
    <property type="entry name" value="alpha/beta-Hydrolases"/>
    <property type="match status" value="1"/>
</dbReference>
<feature type="region of interest" description="Disordered" evidence="2">
    <location>
        <begin position="1"/>
        <end position="20"/>
    </location>
</feature>
<accession>A0A3S5Y228</accession>
<dbReference type="PANTHER" id="PTHR43798:SF31">
    <property type="entry name" value="AB HYDROLASE SUPERFAMILY PROTEIN YCLE"/>
    <property type="match status" value="1"/>
</dbReference>
<sequence>MVLGGDSGQAGDPDDIRDQQRRTMTTEISYEDSKRELHTDQGVLRYHQAGDGPPLLLLHGSGPGVTGWRNYRGVLADFAEHFTCYVLEFPGFGVSDPCDGHPMVEAVGAVPVFLDGLGLDTVDIIGNSMGGGVGANIAISHPERVNKLVSIGGIGKNVVSPFPGEGIKLLTEFTDNPSRESLIRWLHSMVYNPAVVTEQLIEERWALATEPKTLEIARRMYSSNAMKAMAAAAAQADITPYWAKLGKIKAPTLITWGRDDRVSPVDMGLLPMRDIPNAEFHVFPNCGHWTMIEARDAWLASVLSFLLRDRT</sequence>
<keyword evidence="1 4" id="KW-0378">Hydrolase</keyword>
<gene>
    <name evidence="4" type="ordered locus">REQ_04540</name>
</gene>
<dbReference type="Gene3D" id="3.40.50.1820">
    <property type="entry name" value="alpha/beta hydrolase"/>
    <property type="match status" value="1"/>
</dbReference>
<evidence type="ECO:0000256" key="1">
    <source>
        <dbReference type="ARBA" id="ARBA00022801"/>
    </source>
</evidence>
<dbReference type="InterPro" id="IPR000073">
    <property type="entry name" value="AB_hydrolase_1"/>
</dbReference>
<dbReference type="Pfam" id="PF00561">
    <property type="entry name" value="Abhydrolase_1"/>
    <property type="match status" value="1"/>
</dbReference>
<name>A0A3S5Y228_RHOH1</name>